<dbReference type="PANTHER" id="PTHR46244:SF3">
    <property type="entry name" value="PHOSPHOENOLPYRUVATE-PROTEIN PHOSPHOTRANSFERASE"/>
    <property type="match status" value="1"/>
</dbReference>
<comment type="similarity">
    <text evidence="1">Belongs to the PEP-utilizing enzyme family.</text>
</comment>
<evidence type="ECO:0000313" key="4">
    <source>
        <dbReference type="EMBL" id="KKL92538.1"/>
    </source>
</evidence>
<dbReference type="GO" id="GO:0016740">
    <property type="term" value="F:transferase activity"/>
    <property type="evidence" value="ECO:0007669"/>
    <property type="project" value="UniProtKB-KW"/>
</dbReference>
<dbReference type="EMBL" id="LAZR01019436">
    <property type="protein sequence ID" value="KKL92538.1"/>
    <property type="molecule type" value="Genomic_DNA"/>
</dbReference>
<dbReference type="PANTHER" id="PTHR46244">
    <property type="entry name" value="PHOSPHOENOLPYRUVATE-PROTEIN PHOSPHOTRANSFERASE"/>
    <property type="match status" value="1"/>
</dbReference>
<dbReference type="InterPro" id="IPR050499">
    <property type="entry name" value="PEP-utilizing_PTS_enzyme"/>
</dbReference>
<accession>A0A0F9G1K8</accession>
<keyword evidence="2" id="KW-0808">Transferase</keyword>
<dbReference type="InterPro" id="IPR008731">
    <property type="entry name" value="PTS_EIN"/>
</dbReference>
<feature type="domain" description="Phosphotransferase system enzyme I N-terminal" evidence="3">
    <location>
        <begin position="14"/>
        <end position="122"/>
    </location>
</feature>
<dbReference type="InterPro" id="IPR036618">
    <property type="entry name" value="PtsI_HPr-bd_sf"/>
</dbReference>
<name>A0A0F9G1K8_9ZZZZ</name>
<proteinExistence type="inferred from homology"/>
<gene>
    <name evidence="4" type="ORF">LCGC14_1883720</name>
</gene>
<dbReference type="GO" id="GO:0009401">
    <property type="term" value="P:phosphoenolpyruvate-dependent sugar phosphotransferase system"/>
    <property type="evidence" value="ECO:0007669"/>
    <property type="project" value="InterPro"/>
</dbReference>
<evidence type="ECO:0000259" key="3">
    <source>
        <dbReference type="Pfam" id="PF05524"/>
    </source>
</evidence>
<dbReference type="AlphaFoldDB" id="A0A0F9G1K8"/>
<protein>
    <recommendedName>
        <fullName evidence="3">Phosphotransferase system enzyme I N-terminal domain-containing protein</fullName>
    </recommendedName>
</protein>
<dbReference type="SUPFAM" id="SSF47831">
    <property type="entry name" value="Enzyme I of the PEP:sugar phosphotransferase system HPr-binding (sub)domain"/>
    <property type="match status" value="1"/>
</dbReference>
<organism evidence="4">
    <name type="scientific">marine sediment metagenome</name>
    <dbReference type="NCBI Taxonomy" id="412755"/>
    <lineage>
        <taxon>unclassified sequences</taxon>
        <taxon>metagenomes</taxon>
        <taxon>ecological metagenomes</taxon>
    </lineage>
</organism>
<dbReference type="Gene3D" id="3.50.30.10">
    <property type="entry name" value="Phosphohistidine domain"/>
    <property type="match status" value="1"/>
</dbReference>
<dbReference type="Pfam" id="PF05524">
    <property type="entry name" value="PEP-utilisers_N"/>
    <property type="match status" value="1"/>
</dbReference>
<comment type="caution">
    <text evidence="4">The sequence shown here is derived from an EMBL/GenBank/DDBJ whole genome shotgun (WGS) entry which is preliminary data.</text>
</comment>
<dbReference type="Gene3D" id="1.10.274.10">
    <property type="entry name" value="PtsI, HPr-binding domain"/>
    <property type="match status" value="1"/>
</dbReference>
<evidence type="ECO:0000256" key="2">
    <source>
        <dbReference type="ARBA" id="ARBA00022679"/>
    </source>
</evidence>
<evidence type="ECO:0000256" key="1">
    <source>
        <dbReference type="ARBA" id="ARBA00007837"/>
    </source>
</evidence>
<feature type="non-terminal residue" evidence="4">
    <location>
        <position position="138"/>
    </location>
</feature>
<sequence>MPITDEIVLPAQILSQGIGFGKPIFLNSQNIFEENTYLKKDIDQEILKFKKAIKKSKKEILEIKKSFANDELKITFDILNTHLEILSDPVILSEVVNRIKKENKSIHKILKNLLDEYKNKIKDPFFKEKVTDISDVFK</sequence>
<reference evidence="4" key="1">
    <citation type="journal article" date="2015" name="Nature">
        <title>Complex archaea that bridge the gap between prokaryotes and eukaryotes.</title>
        <authorList>
            <person name="Spang A."/>
            <person name="Saw J.H."/>
            <person name="Jorgensen S.L."/>
            <person name="Zaremba-Niedzwiedzka K."/>
            <person name="Martijn J."/>
            <person name="Lind A.E."/>
            <person name="van Eijk R."/>
            <person name="Schleper C."/>
            <person name="Guy L."/>
            <person name="Ettema T.J."/>
        </authorList>
    </citation>
    <scope>NUCLEOTIDE SEQUENCE</scope>
</reference>